<feature type="domain" description="Putative zinc-finger" evidence="3">
    <location>
        <begin position="106"/>
        <end position="139"/>
    </location>
</feature>
<keyword evidence="2" id="KW-0812">Transmembrane</keyword>
<organism evidence="4 5">
    <name type="scientific">Candidatus Obscuribacter phosphatis</name>
    <dbReference type="NCBI Taxonomy" id="1906157"/>
    <lineage>
        <taxon>Bacteria</taxon>
        <taxon>Bacillati</taxon>
        <taxon>Candidatus Melainabacteria</taxon>
        <taxon>Candidatus Obscuribacterales</taxon>
        <taxon>Candidatus Obscuribacteraceae</taxon>
        <taxon>Candidatus Obscuribacter</taxon>
    </lineage>
</organism>
<evidence type="ECO:0000313" key="5">
    <source>
        <dbReference type="Proteomes" id="UP000664277"/>
    </source>
</evidence>
<feature type="domain" description="Putative zinc-finger" evidence="3">
    <location>
        <begin position="21"/>
        <end position="55"/>
    </location>
</feature>
<protein>
    <submittedName>
        <fullName evidence="4">Zf-HC2 domain-containing protein</fullName>
    </submittedName>
</protein>
<dbReference type="Proteomes" id="UP000664277">
    <property type="component" value="Unassembled WGS sequence"/>
</dbReference>
<name>A0A8J7PFY9_9BACT</name>
<evidence type="ECO:0000313" key="4">
    <source>
        <dbReference type="EMBL" id="MBN8659295.1"/>
    </source>
</evidence>
<feature type="region of interest" description="Disordered" evidence="1">
    <location>
        <begin position="1"/>
        <end position="23"/>
    </location>
</feature>
<gene>
    <name evidence="4" type="ORF">J0M35_02955</name>
</gene>
<proteinExistence type="predicted"/>
<comment type="caution">
    <text evidence="4">The sequence shown here is derived from an EMBL/GenBank/DDBJ whole genome shotgun (WGS) entry which is preliminary data.</text>
</comment>
<dbReference type="AlphaFoldDB" id="A0A8J7PFY9"/>
<dbReference type="InterPro" id="IPR027383">
    <property type="entry name" value="Znf_put"/>
</dbReference>
<dbReference type="InterPro" id="IPR041916">
    <property type="entry name" value="Anti_sigma_zinc_sf"/>
</dbReference>
<accession>A0A8J7PFY9</accession>
<sequence>MADEEKNESEVSSPPPLPEECRSIRDELSAHLDGQLTGSLKSRVEGHLENCSGCQTELEGLKQLQSFLSKAFSSQFADSASDSESNIGANVPDIWQKMAGQVPSVCDVIQEDLSAYLDGELTVPAQEGVNKHLKECETCLSQFTELNATNRLLAKGLELPASAKVDIWSGVKSRLNADCALIDNELSAYLDQEVVTLRHREITKHLTDCPSCREEFGRISSIGELIRESYKPEIPENLDLWPGIKSKLTVVQFTPKNQTKEKSRGFGIDRRVYIGVACAAGFVALFGMGALWLTGPADGGLRRVSSEEYMIESILLEPADKAENVIYEE</sequence>
<dbReference type="Gene3D" id="1.10.10.1320">
    <property type="entry name" value="Anti-sigma factor, zinc-finger domain"/>
    <property type="match status" value="2"/>
</dbReference>
<keyword evidence="2" id="KW-1133">Transmembrane helix</keyword>
<keyword evidence="2" id="KW-0472">Membrane</keyword>
<evidence type="ECO:0000256" key="1">
    <source>
        <dbReference type="SAM" id="MobiDB-lite"/>
    </source>
</evidence>
<feature type="domain" description="Putative zinc-finger" evidence="3">
    <location>
        <begin position="179"/>
        <end position="213"/>
    </location>
</feature>
<evidence type="ECO:0000259" key="3">
    <source>
        <dbReference type="Pfam" id="PF13490"/>
    </source>
</evidence>
<dbReference type="Pfam" id="PF13490">
    <property type="entry name" value="zf-HC2"/>
    <property type="match status" value="3"/>
</dbReference>
<feature type="transmembrane region" description="Helical" evidence="2">
    <location>
        <begin position="272"/>
        <end position="293"/>
    </location>
</feature>
<evidence type="ECO:0000256" key="2">
    <source>
        <dbReference type="SAM" id="Phobius"/>
    </source>
</evidence>
<dbReference type="EMBL" id="JAFLCK010000003">
    <property type="protein sequence ID" value="MBN8659295.1"/>
    <property type="molecule type" value="Genomic_DNA"/>
</dbReference>
<reference evidence="4" key="1">
    <citation type="submission" date="2021-02" db="EMBL/GenBank/DDBJ databases">
        <title>Genome-Resolved Metagenomics of a Microbial Community Performing Photosynthetic Biological Nutrient Removal.</title>
        <authorList>
            <person name="Mcdaniel E.A."/>
        </authorList>
    </citation>
    <scope>NUCLEOTIDE SEQUENCE</scope>
    <source>
        <strain evidence="4">UWPOB_OBS1</strain>
    </source>
</reference>